<accession>A0A3A5HHU3</accession>
<organism evidence="1 2">
    <name type="scientific">Nocardioides cavernaquae</name>
    <dbReference type="NCBI Taxonomy" id="2321396"/>
    <lineage>
        <taxon>Bacteria</taxon>
        <taxon>Bacillati</taxon>
        <taxon>Actinomycetota</taxon>
        <taxon>Actinomycetes</taxon>
        <taxon>Propionibacteriales</taxon>
        <taxon>Nocardioidaceae</taxon>
        <taxon>Nocardioides</taxon>
    </lineage>
</organism>
<dbReference type="AlphaFoldDB" id="A0A3A5HHU3"/>
<proteinExistence type="predicted"/>
<gene>
    <name evidence="1" type="ORF">D4739_15315</name>
</gene>
<name>A0A3A5HHU3_9ACTN</name>
<sequence>MDLGDVDEWDLLCVANAVAAHPAGSQLLRQTVLGVADMTGASFNYAHEVVALLLCEGVATVLEMNYDNCIERAAQPEIPMVVRTPTELLHGSSSALMKVHGCATLPQTMLVTSADLEGVGFWADAIVRANLSQNHFVFIGIGSVADYVQASLETVVGAVGNEHLYLVDPALADWEVAEPPLDWKVLLGDLPLEQRVASPAEEFCDALLRAYVLTVCQSLAETVDGFPPEHPQKQGVQQLLSAIHAVDGVKALRWLRGISWGYAPGTSVASSAVTLEVLVALSGLMGAVWGAPALGSEVMGFSPLTNSAHDERFDVMPLLSGHGARGPAVVKEAERRVAMARRSGDLSTDAPVLVVAGGHLGSLGSAELQAGRMSNLDDVLADARRTMDGLAFDLIGSSEPSHLIDGPAAGHILYVRAGSIGEVS</sequence>
<dbReference type="Proteomes" id="UP000276542">
    <property type="component" value="Unassembled WGS sequence"/>
</dbReference>
<comment type="caution">
    <text evidence="1">The sequence shown here is derived from an EMBL/GenBank/DDBJ whole genome shotgun (WGS) entry which is preliminary data.</text>
</comment>
<dbReference type="EMBL" id="QYRP01000002">
    <property type="protein sequence ID" value="RJS47450.1"/>
    <property type="molecule type" value="Genomic_DNA"/>
</dbReference>
<keyword evidence="2" id="KW-1185">Reference proteome</keyword>
<dbReference type="Pfam" id="PF13289">
    <property type="entry name" value="SIR2_2"/>
    <property type="match status" value="1"/>
</dbReference>
<reference evidence="2" key="1">
    <citation type="submission" date="2018-09" db="EMBL/GenBank/DDBJ databases">
        <authorList>
            <person name="Zhu H."/>
        </authorList>
    </citation>
    <scope>NUCLEOTIDE SEQUENCE [LARGE SCALE GENOMIC DNA]</scope>
    <source>
        <strain evidence="2">K1W22B-1</strain>
    </source>
</reference>
<evidence type="ECO:0000313" key="2">
    <source>
        <dbReference type="Proteomes" id="UP000276542"/>
    </source>
</evidence>
<evidence type="ECO:0000313" key="1">
    <source>
        <dbReference type="EMBL" id="RJS47450.1"/>
    </source>
</evidence>
<protein>
    <submittedName>
        <fullName evidence="1">Uncharacterized protein</fullName>
    </submittedName>
</protein>